<dbReference type="Pfam" id="PF00196">
    <property type="entry name" value="GerE"/>
    <property type="match status" value="1"/>
</dbReference>
<dbReference type="InterPro" id="IPR016032">
    <property type="entry name" value="Sig_transdc_resp-reg_C-effctor"/>
</dbReference>
<dbReference type="Proteomes" id="UP001356170">
    <property type="component" value="Unassembled WGS sequence"/>
</dbReference>
<comment type="caution">
    <text evidence="2">The sequence shown here is derived from an EMBL/GenBank/DDBJ whole genome shotgun (WGS) entry which is preliminary data.</text>
</comment>
<protein>
    <submittedName>
        <fullName evidence="2">Helix-turn-helix transcriptional regulator</fullName>
    </submittedName>
</protein>
<organism evidence="2 3">
    <name type="scientific">Aquilutibacter rugosus</name>
    <dbReference type="NCBI Taxonomy" id="3115820"/>
    <lineage>
        <taxon>Bacteria</taxon>
        <taxon>Pseudomonadati</taxon>
        <taxon>Pseudomonadota</taxon>
        <taxon>Gammaproteobacteria</taxon>
        <taxon>Lysobacterales</taxon>
        <taxon>Lysobacteraceae</taxon>
        <taxon>Aquilutibacter</taxon>
    </lineage>
</organism>
<dbReference type="SMART" id="SM00421">
    <property type="entry name" value="HTH_LUXR"/>
    <property type="match status" value="1"/>
</dbReference>
<dbReference type="Gene3D" id="1.10.10.10">
    <property type="entry name" value="Winged helix-like DNA-binding domain superfamily/Winged helix DNA-binding domain"/>
    <property type="match status" value="1"/>
</dbReference>
<gene>
    <name evidence="2" type="ORF">V3390_03035</name>
</gene>
<dbReference type="RefSeq" id="WP_331703299.1">
    <property type="nucleotide sequence ID" value="NZ_JAZHBO010000001.1"/>
</dbReference>
<evidence type="ECO:0000313" key="3">
    <source>
        <dbReference type="Proteomes" id="UP001356170"/>
    </source>
</evidence>
<dbReference type="SUPFAM" id="SSF46894">
    <property type="entry name" value="C-terminal effector domain of the bipartite response regulators"/>
    <property type="match status" value="1"/>
</dbReference>
<evidence type="ECO:0000259" key="1">
    <source>
        <dbReference type="PROSITE" id="PS50043"/>
    </source>
</evidence>
<dbReference type="InterPro" id="IPR000792">
    <property type="entry name" value="Tscrpt_reg_LuxR_C"/>
</dbReference>
<sequence>MFTLPTREWKLGFGPRVLVAVHAAEPLDVERAHLLEAALRLSPAEATVAMLLAQGKSRELIAGERHASTQTVNAQIKSIFRKADVNREAELVSLINDLLR</sequence>
<keyword evidence="3" id="KW-1185">Reference proteome</keyword>
<evidence type="ECO:0000313" key="2">
    <source>
        <dbReference type="EMBL" id="MEF2155207.1"/>
    </source>
</evidence>
<name>A0ABU7UXL2_9GAMM</name>
<dbReference type="PROSITE" id="PS50043">
    <property type="entry name" value="HTH_LUXR_2"/>
    <property type="match status" value="1"/>
</dbReference>
<accession>A0ABU7UXL2</accession>
<feature type="domain" description="HTH luxR-type" evidence="1">
    <location>
        <begin position="34"/>
        <end position="99"/>
    </location>
</feature>
<reference evidence="2 3" key="1">
    <citation type="submission" date="2024-01" db="EMBL/GenBank/DDBJ databases">
        <title>Novel species of the genus Luteimonas isolated from rivers.</title>
        <authorList>
            <person name="Lu H."/>
        </authorList>
    </citation>
    <scope>NUCLEOTIDE SEQUENCE [LARGE SCALE GENOMIC DNA]</scope>
    <source>
        <strain evidence="2 3">FXH3W</strain>
    </source>
</reference>
<dbReference type="PRINTS" id="PR00038">
    <property type="entry name" value="HTHLUXR"/>
</dbReference>
<dbReference type="InterPro" id="IPR036388">
    <property type="entry name" value="WH-like_DNA-bd_sf"/>
</dbReference>
<dbReference type="EMBL" id="JAZHBO010000001">
    <property type="protein sequence ID" value="MEF2155207.1"/>
    <property type="molecule type" value="Genomic_DNA"/>
</dbReference>
<proteinExistence type="predicted"/>